<evidence type="ECO:0000256" key="1">
    <source>
        <dbReference type="SAM" id="MobiDB-lite"/>
    </source>
</evidence>
<dbReference type="AlphaFoldDB" id="A0A4Z2IWR7"/>
<organism evidence="2 3">
    <name type="scientific">Liparis tanakae</name>
    <name type="common">Tanaka's snailfish</name>
    <dbReference type="NCBI Taxonomy" id="230148"/>
    <lineage>
        <taxon>Eukaryota</taxon>
        <taxon>Metazoa</taxon>
        <taxon>Chordata</taxon>
        <taxon>Craniata</taxon>
        <taxon>Vertebrata</taxon>
        <taxon>Euteleostomi</taxon>
        <taxon>Actinopterygii</taxon>
        <taxon>Neopterygii</taxon>
        <taxon>Teleostei</taxon>
        <taxon>Neoteleostei</taxon>
        <taxon>Acanthomorphata</taxon>
        <taxon>Eupercaria</taxon>
        <taxon>Perciformes</taxon>
        <taxon>Cottioidei</taxon>
        <taxon>Cottales</taxon>
        <taxon>Liparidae</taxon>
        <taxon>Liparis</taxon>
    </lineage>
</organism>
<evidence type="ECO:0000313" key="3">
    <source>
        <dbReference type="Proteomes" id="UP000314294"/>
    </source>
</evidence>
<evidence type="ECO:0000313" key="2">
    <source>
        <dbReference type="EMBL" id="TNN82316.1"/>
    </source>
</evidence>
<reference evidence="2 3" key="1">
    <citation type="submission" date="2019-03" db="EMBL/GenBank/DDBJ databases">
        <title>First draft genome of Liparis tanakae, snailfish: a comprehensive survey of snailfish specific genes.</title>
        <authorList>
            <person name="Kim W."/>
            <person name="Song I."/>
            <person name="Jeong J.-H."/>
            <person name="Kim D."/>
            <person name="Kim S."/>
            <person name="Ryu S."/>
            <person name="Song J.Y."/>
            <person name="Lee S.K."/>
        </authorList>
    </citation>
    <scope>NUCLEOTIDE SEQUENCE [LARGE SCALE GENOMIC DNA]</scope>
    <source>
        <tissue evidence="2">Muscle</tissue>
    </source>
</reference>
<gene>
    <name evidence="2" type="ORF">EYF80_007437</name>
</gene>
<keyword evidence="3" id="KW-1185">Reference proteome</keyword>
<protein>
    <submittedName>
        <fullName evidence="2">Uncharacterized protein</fullName>
    </submittedName>
</protein>
<dbReference type="OrthoDB" id="10545886at2759"/>
<proteinExistence type="predicted"/>
<name>A0A4Z2IWR7_9TELE</name>
<dbReference type="Proteomes" id="UP000314294">
    <property type="component" value="Unassembled WGS sequence"/>
</dbReference>
<dbReference type="EMBL" id="SRLO01000040">
    <property type="protein sequence ID" value="TNN82316.1"/>
    <property type="molecule type" value="Genomic_DNA"/>
</dbReference>
<accession>A0A4Z2IWR7</accession>
<comment type="caution">
    <text evidence="2">The sequence shown here is derived from an EMBL/GenBank/DDBJ whole genome shotgun (WGS) entry which is preliminary data.</text>
</comment>
<feature type="region of interest" description="Disordered" evidence="1">
    <location>
        <begin position="302"/>
        <end position="324"/>
    </location>
</feature>
<feature type="region of interest" description="Disordered" evidence="1">
    <location>
        <begin position="414"/>
        <end position="438"/>
    </location>
</feature>
<sequence length="438" mass="48350">MSESPGAAIPSNYSQCSTKQSTFTPLELTEASHDHKVYEAIRNRMSCYHNYRRSSLMGIQILGSEWMACTVHGLHILPPVTVLDWPLLQTDTGEGILFLDGLEVGPEVHGHFVLGAQQRAKDGVSRHTNTAKTSSWTMYAQKEDIPLNLKSLTDNTMKGPYLGQKQQAERCDNRRGWMRTRAKAISAFHAVPSCGHRKSISLPVAMTTVKYTSPRLYSTQSTVAISSKRSSLALEPHAELGASPPPPLLQLWRRSPSSVSTQRFFFHSWRSPLLRFSSSPSLITLAGKDMAALSRSLQTEPEYRKSSAGIRPKMCPLNTHATRHSGKHTASLSSLKLWKCGLDISTFFFEAGPSHPLQNVEALRLSWRRCGHDSAEKASCNSSSRDIAATVAREEGAQPTGPLQREREIVIVMRGGKKKERGGDSAAGVLRQQRSGMT</sequence>